<dbReference type="Pfam" id="PF01370">
    <property type="entry name" value="Epimerase"/>
    <property type="match status" value="1"/>
</dbReference>
<dbReference type="Proteomes" id="UP000295375">
    <property type="component" value="Unassembled WGS sequence"/>
</dbReference>
<organism evidence="3 4">
    <name type="scientific">Permianibacter aggregans</name>
    <dbReference type="NCBI Taxonomy" id="1510150"/>
    <lineage>
        <taxon>Bacteria</taxon>
        <taxon>Pseudomonadati</taxon>
        <taxon>Pseudomonadota</taxon>
        <taxon>Gammaproteobacteria</taxon>
        <taxon>Pseudomonadales</taxon>
        <taxon>Pseudomonadaceae</taxon>
        <taxon>Permianibacter</taxon>
    </lineage>
</organism>
<dbReference type="PRINTS" id="PR01713">
    <property type="entry name" value="NUCEPIMERASE"/>
</dbReference>
<dbReference type="RefSeq" id="WP_133587026.1">
    <property type="nucleotide sequence ID" value="NZ_CP037953.1"/>
</dbReference>
<protein>
    <submittedName>
        <fullName evidence="3">UDP-glucuronate 4-epimerase</fullName>
    </submittedName>
</protein>
<feature type="domain" description="NAD-dependent epimerase/dehydratase" evidence="2">
    <location>
        <begin position="7"/>
        <end position="243"/>
    </location>
</feature>
<keyword evidence="1" id="KW-0520">NAD</keyword>
<accession>A0A4R6V4T4</accession>
<evidence type="ECO:0000259" key="2">
    <source>
        <dbReference type="Pfam" id="PF01370"/>
    </source>
</evidence>
<evidence type="ECO:0000313" key="3">
    <source>
        <dbReference type="EMBL" id="TDQ51174.1"/>
    </source>
</evidence>
<comment type="caution">
    <text evidence="3">The sequence shown here is derived from an EMBL/GenBank/DDBJ whole genome shotgun (WGS) entry which is preliminary data.</text>
</comment>
<dbReference type="InterPro" id="IPR036291">
    <property type="entry name" value="NAD(P)-bd_dom_sf"/>
</dbReference>
<dbReference type="Gene3D" id="3.40.50.720">
    <property type="entry name" value="NAD(P)-binding Rossmann-like Domain"/>
    <property type="match status" value="1"/>
</dbReference>
<sequence length="338" mass="37751">MTQKTFLVTGAAGFIGYHTSERLLARGDKVVGLDNLNSYYDVRLKESRLARLQQHENFRFIKCDLADKAGMEQVFRQHQFDVVINLAAQAGVRYSLTNPHAYTDSNVTGFLNVLEGVRHSGVPHLVFASTSSIYGANTKQPFSETQNVDHPLTLYAATKKANEVMAHSYAHLFDFAVTGLRFFTVYGPWGRPDMALFLFTKGILEGKPIDVFNHGDMVRDFTYVDDIVTGVVAAADNPPEGDKNWDGDEPNPATSYAKYRVFNIGNNKPVKLMEFIEAIEESVGKKAIKNLMPIQPGDVPSTCADVSALEKAVGFKPDTSVKVGVENFVRWYREYYRV</sequence>
<keyword evidence="4" id="KW-1185">Reference proteome</keyword>
<dbReference type="PANTHER" id="PTHR43574">
    <property type="entry name" value="EPIMERASE-RELATED"/>
    <property type="match status" value="1"/>
</dbReference>
<proteinExistence type="predicted"/>
<dbReference type="SUPFAM" id="SSF51735">
    <property type="entry name" value="NAD(P)-binding Rossmann-fold domains"/>
    <property type="match status" value="1"/>
</dbReference>
<evidence type="ECO:0000313" key="4">
    <source>
        <dbReference type="Proteomes" id="UP000295375"/>
    </source>
</evidence>
<dbReference type="AlphaFoldDB" id="A0A4R6V4T4"/>
<name>A0A4R6V4T4_9GAMM</name>
<reference evidence="3 4" key="1">
    <citation type="submission" date="2019-03" db="EMBL/GenBank/DDBJ databases">
        <title>Genomic Encyclopedia of Type Strains, Phase IV (KMG-IV): sequencing the most valuable type-strain genomes for metagenomic binning, comparative biology and taxonomic classification.</title>
        <authorList>
            <person name="Goeker M."/>
        </authorList>
    </citation>
    <scope>NUCLEOTIDE SEQUENCE [LARGE SCALE GENOMIC DNA]</scope>
    <source>
        <strain evidence="3 4">DSM 103792</strain>
    </source>
</reference>
<dbReference type="OrthoDB" id="9803010at2"/>
<dbReference type="EMBL" id="SNYM01000001">
    <property type="protein sequence ID" value="TDQ51174.1"/>
    <property type="molecule type" value="Genomic_DNA"/>
</dbReference>
<evidence type="ECO:0000256" key="1">
    <source>
        <dbReference type="ARBA" id="ARBA00023027"/>
    </source>
</evidence>
<dbReference type="CDD" id="cd05253">
    <property type="entry name" value="UDP_GE_SDE_e"/>
    <property type="match status" value="1"/>
</dbReference>
<gene>
    <name evidence="3" type="ORF">EV696_101144</name>
</gene>
<dbReference type="InterPro" id="IPR001509">
    <property type="entry name" value="Epimerase_deHydtase"/>
</dbReference>